<name>A0A4R6DBE3_9MICO</name>
<evidence type="ECO:0000313" key="2">
    <source>
        <dbReference type="Proteomes" id="UP000295764"/>
    </source>
</evidence>
<gene>
    <name evidence="1" type="ORF">EDF64_1177</name>
</gene>
<accession>A0A4R6DBE3</accession>
<dbReference type="RefSeq" id="WP_133521189.1">
    <property type="nucleotide sequence ID" value="NZ_SNVW01000017.1"/>
</dbReference>
<organism evidence="1 2">
    <name type="scientific">Curtobacterium flaccumfaciens</name>
    <dbReference type="NCBI Taxonomy" id="2035"/>
    <lineage>
        <taxon>Bacteria</taxon>
        <taxon>Bacillati</taxon>
        <taxon>Actinomycetota</taxon>
        <taxon>Actinomycetes</taxon>
        <taxon>Micrococcales</taxon>
        <taxon>Microbacteriaceae</taxon>
        <taxon>Curtobacterium</taxon>
    </lineage>
</organism>
<dbReference type="Proteomes" id="UP000295764">
    <property type="component" value="Unassembled WGS sequence"/>
</dbReference>
<evidence type="ECO:0000313" key="1">
    <source>
        <dbReference type="EMBL" id="TDN41610.1"/>
    </source>
</evidence>
<dbReference type="EMBL" id="SNVW01000017">
    <property type="protein sequence ID" value="TDN41610.1"/>
    <property type="molecule type" value="Genomic_DNA"/>
</dbReference>
<dbReference type="AlphaFoldDB" id="A0A4R6DBE3"/>
<dbReference type="OrthoDB" id="5019374at2"/>
<protein>
    <submittedName>
        <fullName evidence="1">Uncharacterized protein</fullName>
    </submittedName>
</protein>
<sequence>MSTTVAHRQQAEVTLDTATIEAITEIEAEVVAPARPVHARITWSRPDTGLWAANYAGYYGGTVDRQGDHYFVSDTFGQYVGDFRSLEEAQERLAERLHIVLPGVMRAA</sequence>
<reference evidence="1 2" key="1">
    <citation type="submission" date="2019-03" db="EMBL/GenBank/DDBJ databases">
        <title>Genomic analyses of the natural microbiome of Caenorhabditis elegans.</title>
        <authorList>
            <person name="Samuel B."/>
        </authorList>
    </citation>
    <scope>NUCLEOTIDE SEQUENCE [LARGE SCALE GENOMIC DNA]</scope>
    <source>
        <strain evidence="1 2">JUb65</strain>
    </source>
</reference>
<proteinExistence type="predicted"/>
<comment type="caution">
    <text evidence="1">The sequence shown here is derived from an EMBL/GenBank/DDBJ whole genome shotgun (WGS) entry which is preliminary data.</text>
</comment>